<dbReference type="RefSeq" id="WP_150946670.1">
    <property type="nucleotide sequence ID" value="NZ_VZRB01000005.1"/>
</dbReference>
<evidence type="ECO:0000313" key="2">
    <source>
        <dbReference type="EMBL" id="KAB1148209.1"/>
    </source>
</evidence>
<keyword evidence="3" id="KW-1185">Reference proteome</keyword>
<accession>A0A6H9V4E9</accession>
<sequence>MSGTAGAEPGSNGVSSEEVITEMARSAAAARPVPHLPPAAAGPPATWADLLFHDPPSPRRPSAVLRSPDDPSQAVLLAVAALHEGLAQHFAELPRRARLDWLSERLGIPRRPMEPDEVVAAFTVARPRRAEPAGPLIVLPTGTELRGGRTAAGTERLYATTDTLTLQGAEISGIMGTLATPDGDWTAVRRDRDASFAPFTRQAAVHRLDIVTDVLAFTAGAATVTVTFPGQDATALAGSTWQWSTPDGLATVLPGSAVYENESVTLALTGTCGPLMVDGEPLTFLRVSFDGDSAPARAFVFETGAVQVRMERDGVLPDGGATGNGSVDITREFQPFGPTPRRGDSFYLRSDETFGKPLDRLTLTFELLDDSGNGLMAVDYAAPLQQWYAEGLLAKGIDVIGKIPYKEPDPGIQWQRRAGGAWQTFSTAGRKLHGSRTADIAVGGTPLSDPADIAGTVGRFVRLFLSGGDFGWEDHLRRVARFAEEVATAKKPRAGDLIAPTPPTASRLTIGYRTLTVTVRDLRTRNGHAVRRLDLPGPVARPFRQPLDTSAGAQGTVALGFAKLRPDAVGGLSFHVRVTQAPACASLGRVHNVTWEYWSRADSWMPLAVLDGTKGLRQSGVVRTLVPADWAEGCADQGTETDRWLRLRTSTPQLVGEVLDIRTDAVTATYRSTTDPTVDRGPLTPPAAGELKGLLRPVPGVKVSNPVAGTPGRAAETDEEYLHRATGLVRHRGRAIQPWDYERIVKDTFPEVAAVRCLPHTGAESCAEPGSVALVVVPRSGERLPYPGVTLAERILARLDSVRSAHARPVVLCPLYEQVGVHARIALASGVAAAEARESLTAALDARLHPGSRGFADFGRALYPSSLTVFLEERPEVDHVRDLRLLPPHAELPRVVTDACRGLIASAGNHELVLEEVL</sequence>
<evidence type="ECO:0000313" key="3">
    <source>
        <dbReference type="Proteomes" id="UP000442707"/>
    </source>
</evidence>
<gene>
    <name evidence="2" type="ORF">F7R91_09920</name>
</gene>
<evidence type="ECO:0000256" key="1">
    <source>
        <dbReference type="SAM" id="MobiDB-lite"/>
    </source>
</evidence>
<name>A0A6H9V4E9_9ACTN</name>
<dbReference type="Proteomes" id="UP000442707">
    <property type="component" value="Unassembled WGS sequence"/>
</dbReference>
<organism evidence="2 3">
    <name type="scientific">Streptomyces luteolifulvus</name>
    <dbReference type="NCBI Taxonomy" id="2615112"/>
    <lineage>
        <taxon>Bacteria</taxon>
        <taxon>Bacillati</taxon>
        <taxon>Actinomycetota</taxon>
        <taxon>Actinomycetes</taxon>
        <taxon>Kitasatosporales</taxon>
        <taxon>Streptomycetaceae</taxon>
        <taxon>Streptomyces</taxon>
    </lineage>
</organism>
<dbReference type="EMBL" id="VZRB01000005">
    <property type="protein sequence ID" value="KAB1148209.1"/>
    <property type="molecule type" value="Genomic_DNA"/>
</dbReference>
<dbReference type="AlphaFoldDB" id="A0A6H9V4E9"/>
<comment type="caution">
    <text evidence="2">The sequence shown here is derived from an EMBL/GenBank/DDBJ whole genome shotgun (WGS) entry which is preliminary data.</text>
</comment>
<protein>
    <submittedName>
        <fullName evidence="2">Uncharacterized protein</fullName>
    </submittedName>
</protein>
<reference evidence="2 3" key="1">
    <citation type="submission" date="2019-09" db="EMBL/GenBank/DDBJ databases">
        <title>Screening of Novel Bioactive Compounds from Soil-Associated.</title>
        <authorList>
            <person name="Zhao S."/>
        </authorList>
    </citation>
    <scope>NUCLEOTIDE SEQUENCE [LARGE SCALE GENOMIC DNA]</scope>
    <source>
        <strain evidence="2 3">HIT-DPA4</strain>
    </source>
</reference>
<proteinExistence type="predicted"/>
<feature type="region of interest" description="Disordered" evidence="1">
    <location>
        <begin position="1"/>
        <end position="68"/>
    </location>
</feature>